<evidence type="ECO:0000256" key="3">
    <source>
        <dbReference type="ARBA" id="ARBA00022679"/>
    </source>
</evidence>
<comment type="pathway">
    <text evidence="10">Lipid metabolism; phospholipid metabolism.</text>
</comment>
<dbReference type="GO" id="GO:0043772">
    <property type="term" value="F:acyl-phosphate glycerol-3-phosphate acyltransferase activity"/>
    <property type="evidence" value="ECO:0007669"/>
    <property type="project" value="UniProtKB-UniRule"/>
</dbReference>
<evidence type="ECO:0000313" key="11">
    <source>
        <dbReference type="EMBL" id="VVC75026.1"/>
    </source>
</evidence>
<comment type="similarity">
    <text evidence="10">Belongs to the PlsY family.</text>
</comment>
<feature type="transmembrane region" description="Helical" evidence="10">
    <location>
        <begin position="113"/>
        <end position="134"/>
    </location>
</feature>
<dbReference type="RefSeq" id="WP_148337953.1">
    <property type="nucleotide sequence ID" value="NZ_LR699119.1"/>
</dbReference>
<dbReference type="HAMAP" id="MF_01043">
    <property type="entry name" value="PlsY"/>
    <property type="match status" value="1"/>
</dbReference>
<accession>A0A5E4PFB3</accession>
<evidence type="ECO:0000256" key="10">
    <source>
        <dbReference type="HAMAP-Rule" id="MF_01043"/>
    </source>
</evidence>
<dbReference type="GO" id="GO:0008654">
    <property type="term" value="P:phospholipid biosynthetic process"/>
    <property type="evidence" value="ECO:0007669"/>
    <property type="project" value="UniProtKB-UniRule"/>
</dbReference>
<evidence type="ECO:0000256" key="4">
    <source>
        <dbReference type="ARBA" id="ARBA00022692"/>
    </source>
</evidence>
<protein>
    <recommendedName>
        <fullName evidence="10">Glycerol-3-phosphate acyltransferase</fullName>
    </recommendedName>
    <alternativeName>
        <fullName evidence="10">Acyl-PO4 G3P acyltransferase</fullName>
    </alternativeName>
    <alternativeName>
        <fullName evidence="10">Acyl-phosphate--glycerol-3-phosphate acyltransferase</fullName>
    </alternativeName>
    <alternativeName>
        <fullName evidence="10">G3P acyltransferase</fullName>
        <shortName evidence="10">GPAT</shortName>
        <ecNumber evidence="10">2.3.1.275</ecNumber>
    </alternativeName>
    <alternativeName>
        <fullName evidence="10">Lysophosphatidic acid synthase</fullName>
        <shortName evidence="10">LPA synthase</shortName>
    </alternativeName>
</protein>
<dbReference type="UniPathway" id="UPA00085"/>
<keyword evidence="12" id="KW-1185">Reference proteome</keyword>
<comment type="function">
    <text evidence="10">Catalyzes the transfer of an acyl group from acyl-phosphate (acyl-PO(4)) to glycerol-3-phosphate (G3P) to form lysophosphatidic acid (LPA). This enzyme utilizes acyl-phosphate as fatty acyl donor, but not acyl-CoA or acyl-ACP.</text>
</comment>
<evidence type="ECO:0000256" key="8">
    <source>
        <dbReference type="ARBA" id="ARBA00023209"/>
    </source>
</evidence>
<dbReference type="GO" id="GO:0005886">
    <property type="term" value="C:plasma membrane"/>
    <property type="evidence" value="ECO:0007669"/>
    <property type="project" value="UniProtKB-SubCell"/>
</dbReference>
<gene>
    <name evidence="10 11" type="primary">plsY</name>
    <name evidence="11" type="ORF">AQUSIP_03010</name>
</gene>
<comment type="subunit">
    <text evidence="10">Probably interacts with PlsX.</text>
</comment>
<evidence type="ECO:0000313" key="12">
    <source>
        <dbReference type="Proteomes" id="UP000324194"/>
    </source>
</evidence>
<evidence type="ECO:0000256" key="6">
    <source>
        <dbReference type="ARBA" id="ARBA00023098"/>
    </source>
</evidence>
<dbReference type="EMBL" id="LR699119">
    <property type="protein sequence ID" value="VVC75026.1"/>
    <property type="molecule type" value="Genomic_DNA"/>
</dbReference>
<keyword evidence="2 10" id="KW-0444">Lipid biosynthesis</keyword>
<keyword evidence="6 10" id="KW-0443">Lipid metabolism</keyword>
<keyword evidence="7 10" id="KW-0472">Membrane</keyword>
<evidence type="ECO:0000256" key="1">
    <source>
        <dbReference type="ARBA" id="ARBA00022475"/>
    </source>
</evidence>
<keyword evidence="11" id="KW-0012">Acyltransferase</keyword>
<name>A0A5E4PFB3_9COXI</name>
<reference evidence="11 12" key="1">
    <citation type="submission" date="2019-08" db="EMBL/GenBank/DDBJ databases">
        <authorList>
            <person name="Guy L."/>
        </authorList>
    </citation>
    <scope>NUCLEOTIDE SEQUENCE [LARGE SCALE GENOMIC DNA]</scope>
    <source>
        <strain evidence="11 12">SGT-108</strain>
    </source>
</reference>
<evidence type="ECO:0000256" key="5">
    <source>
        <dbReference type="ARBA" id="ARBA00022989"/>
    </source>
</evidence>
<feature type="transmembrane region" description="Helical" evidence="10">
    <location>
        <begin position="55"/>
        <end position="77"/>
    </location>
</feature>
<sequence length="200" mass="21228">MPNFEIAAGVIAAYLMGSISSAILVCKVMGLPDPRTQGSRNPGATNVLRIGGKKAAAITLLGDLLKGVIPVVIAKGWGFGSEGLALVAFAAFLGHLYPVYFRFEGGKGVATALGCLLALNWPTGLCWMAAWGATAALSRYSSLSSLTASLLAPVFIWIFTANTAWTLTVAVMTLILFFRHRSNILKLINGEESRIGRKNR</sequence>
<dbReference type="AlphaFoldDB" id="A0A5E4PFB3"/>
<comment type="subcellular location">
    <subcellularLocation>
        <location evidence="10">Cell membrane</location>
        <topology evidence="10">Multi-pass membrane protein</topology>
    </subcellularLocation>
</comment>
<dbReference type="Pfam" id="PF02660">
    <property type="entry name" value="G3P_acyltransf"/>
    <property type="match status" value="1"/>
</dbReference>
<dbReference type="InterPro" id="IPR003811">
    <property type="entry name" value="G3P_acylTferase_PlsY"/>
</dbReference>
<feature type="transmembrane region" description="Helical" evidence="10">
    <location>
        <begin position="154"/>
        <end position="178"/>
    </location>
</feature>
<keyword evidence="3 10" id="KW-0808">Transferase</keyword>
<dbReference type="Proteomes" id="UP000324194">
    <property type="component" value="Chromosome 1"/>
</dbReference>
<dbReference type="PANTHER" id="PTHR30309:SF0">
    <property type="entry name" value="GLYCEROL-3-PHOSPHATE ACYLTRANSFERASE-RELATED"/>
    <property type="match status" value="1"/>
</dbReference>
<dbReference type="OrthoDB" id="9777124at2"/>
<keyword evidence="5 10" id="KW-1133">Transmembrane helix</keyword>
<dbReference type="NCBIfam" id="TIGR00023">
    <property type="entry name" value="glycerol-3-phosphate 1-O-acyltransferase PlsY"/>
    <property type="match status" value="1"/>
</dbReference>
<dbReference type="KEGG" id="asip:AQUSIP_03010"/>
<feature type="transmembrane region" description="Helical" evidence="10">
    <location>
        <begin position="6"/>
        <end position="26"/>
    </location>
</feature>
<dbReference type="PANTHER" id="PTHR30309">
    <property type="entry name" value="INNER MEMBRANE PROTEIN YGIH"/>
    <property type="match status" value="1"/>
</dbReference>
<keyword evidence="9 10" id="KW-1208">Phospholipid metabolism</keyword>
<keyword evidence="4 10" id="KW-0812">Transmembrane</keyword>
<dbReference type="EC" id="2.3.1.275" evidence="10"/>
<keyword evidence="1 10" id="KW-1003">Cell membrane</keyword>
<feature type="transmembrane region" description="Helical" evidence="10">
    <location>
        <begin position="83"/>
        <end position="101"/>
    </location>
</feature>
<organism evidence="11 12">
    <name type="scientific">Aquicella siphonis</name>
    <dbReference type="NCBI Taxonomy" id="254247"/>
    <lineage>
        <taxon>Bacteria</taxon>
        <taxon>Pseudomonadati</taxon>
        <taxon>Pseudomonadota</taxon>
        <taxon>Gammaproteobacteria</taxon>
        <taxon>Legionellales</taxon>
        <taxon>Coxiellaceae</taxon>
        <taxon>Aquicella</taxon>
    </lineage>
</organism>
<comment type="catalytic activity">
    <reaction evidence="10">
        <text>an acyl phosphate + sn-glycerol 3-phosphate = a 1-acyl-sn-glycero-3-phosphate + phosphate</text>
        <dbReference type="Rhea" id="RHEA:34075"/>
        <dbReference type="ChEBI" id="CHEBI:43474"/>
        <dbReference type="ChEBI" id="CHEBI:57597"/>
        <dbReference type="ChEBI" id="CHEBI:57970"/>
        <dbReference type="ChEBI" id="CHEBI:59918"/>
        <dbReference type="EC" id="2.3.1.275"/>
    </reaction>
</comment>
<keyword evidence="8 10" id="KW-0594">Phospholipid biosynthesis</keyword>
<proteinExistence type="inferred from homology"/>
<evidence type="ECO:0000256" key="2">
    <source>
        <dbReference type="ARBA" id="ARBA00022516"/>
    </source>
</evidence>
<evidence type="ECO:0000256" key="9">
    <source>
        <dbReference type="ARBA" id="ARBA00023264"/>
    </source>
</evidence>
<dbReference type="SMART" id="SM01207">
    <property type="entry name" value="G3P_acyltransf"/>
    <property type="match status" value="1"/>
</dbReference>
<evidence type="ECO:0000256" key="7">
    <source>
        <dbReference type="ARBA" id="ARBA00023136"/>
    </source>
</evidence>